<reference evidence="11 12" key="1">
    <citation type="submission" date="2019-06" db="EMBL/GenBank/DDBJ databases">
        <title>Whole genome sequence for Rhodospirillaceae sp. R148.</title>
        <authorList>
            <person name="Wang G."/>
        </authorList>
    </citation>
    <scope>NUCLEOTIDE SEQUENCE [LARGE SCALE GENOMIC DNA]</scope>
    <source>
        <strain evidence="11 12">R148</strain>
    </source>
</reference>
<dbReference type="EMBL" id="VHSH01000002">
    <property type="protein sequence ID" value="TQV81729.1"/>
    <property type="molecule type" value="Genomic_DNA"/>
</dbReference>
<dbReference type="AlphaFoldDB" id="A0A545TWY6"/>
<evidence type="ECO:0000256" key="1">
    <source>
        <dbReference type="ARBA" id="ARBA00007406"/>
    </source>
</evidence>
<evidence type="ECO:0000256" key="5">
    <source>
        <dbReference type="PIRSR" id="PIRSR000149-2"/>
    </source>
</evidence>
<evidence type="ECO:0000259" key="10">
    <source>
        <dbReference type="SMART" id="SM00846"/>
    </source>
</evidence>
<comment type="similarity">
    <text evidence="1 8">Belongs to the glyceraldehyde-3-phosphate dehydrogenase family.</text>
</comment>
<dbReference type="InterPro" id="IPR036291">
    <property type="entry name" value="NAD(P)-bd_dom_sf"/>
</dbReference>
<dbReference type="EC" id="1.2.1.-" evidence="9"/>
<dbReference type="PIRSF" id="PIRSF000149">
    <property type="entry name" value="GAP_DH"/>
    <property type="match status" value="1"/>
</dbReference>
<feature type="binding site" evidence="6">
    <location>
        <position position="122"/>
    </location>
    <ligand>
        <name>NAD(+)</name>
        <dbReference type="ChEBI" id="CHEBI:57540"/>
    </ligand>
</feature>
<proteinExistence type="inferred from homology"/>
<comment type="caution">
    <text evidence="11">The sequence shown here is derived from an EMBL/GenBank/DDBJ whole genome shotgun (WGS) entry which is preliminary data.</text>
</comment>
<dbReference type="OrthoDB" id="9803304at2"/>
<dbReference type="GO" id="GO:0006006">
    <property type="term" value="P:glucose metabolic process"/>
    <property type="evidence" value="ECO:0007669"/>
    <property type="project" value="InterPro"/>
</dbReference>
<name>A0A545TWY6_9PROT</name>
<dbReference type="PRINTS" id="PR00078">
    <property type="entry name" value="G3PDHDRGNASE"/>
</dbReference>
<dbReference type="Gene3D" id="3.40.50.720">
    <property type="entry name" value="NAD(P)-binding Rossmann-like Domain"/>
    <property type="match status" value="1"/>
</dbReference>
<dbReference type="InterPro" id="IPR020830">
    <property type="entry name" value="GlycerAld_3-P_DH_AS"/>
</dbReference>
<feature type="domain" description="Glyceraldehyde 3-phosphate dehydrogenase NAD(P) binding" evidence="10">
    <location>
        <begin position="3"/>
        <end position="153"/>
    </location>
</feature>
<dbReference type="GO" id="GO:0051287">
    <property type="term" value="F:NAD binding"/>
    <property type="evidence" value="ECO:0007669"/>
    <property type="project" value="InterPro"/>
</dbReference>
<gene>
    <name evidence="11" type="primary">gap</name>
    <name evidence="11" type="ORF">FKG95_05635</name>
</gene>
<sequence>MALKVAINGFGRIGRLVFRAAMESKRSDLEFVAINDLGSPADNAHLLKYDSVHGIYPGEVSATEDSIIVDGKSIKVLSERDPAALPWGDMDVDIVMECTGIFATRDAAAKHLDAGAKRVLVSAPCTNADLTVVYGVNSDQLTAEHTVVSNASCTTNCLAPVAYVLNETVGIERGFMTTIHSFTGDQRTVDTLHKDLARARAASVSMIPTSTGAARAVGLVLPELKGKLDGTSVRVPTPNVSLIDLTFTPKKETSIDEVNAAISSAAAGKLAGVLTVNDKPLVSTDFNHNPASSTFDLAETQVVDGKFVRVMAWYDNEWGFSNRMSDTAIAMGKLL</sequence>
<dbReference type="InterPro" id="IPR020831">
    <property type="entry name" value="GlycerAld/Erythrose_P_DH"/>
</dbReference>
<evidence type="ECO:0000313" key="12">
    <source>
        <dbReference type="Proteomes" id="UP000315252"/>
    </source>
</evidence>
<dbReference type="Gene3D" id="3.30.360.10">
    <property type="entry name" value="Dihydrodipicolinate Reductase, domain 2"/>
    <property type="match status" value="1"/>
</dbReference>
<dbReference type="PROSITE" id="PS00071">
    <property type="entry name" value="GAPDH"/>
    <property type="match status" value="1"/>
</dbReference>
<dbReference type="InterPro" id="IPR020828">
    <property type="entry name" value="GlycerAld_3-P_DH_NAD(P)-bd"/>
</dbReference>
<dbReference type="Pfam" id="PF00044">
    <property type="entry name" value="Gp_dh_N"/>
    <property type="match status" value="1"/>
</dbReference>
<dbReference type="FunFam" id="3.40.50.720:FF:000001">
    <property type="entry name" value="Glyceraldehyde-3-phosphate dehydrogenase"/>
    <property type="match status" value="1"/>
</dbReference>
<evidence type="ECO:0000256" key="7">
    <source>
        <dbReference type="PIRSR" id="PIRSR000149-4"/>
    </source>
</evidence>
<evidence type="ECO:0000256" key="8">
    <source>
        <dbReference type="RuleBase" id="RU000397"/>
    </source>
</evidence>
<dbReference type="Proteomes" id="UP000315252">
    <property type="component" value="Unassembled WGS sequence"/>
</dbReference>
<dbReference type="InterPro" id="IPR006424">
    <property type="entry name" value="Glyceraldehyde-3-P_DH_1"/>
</dbReference>
<protein>
    <recommendedName>
        <fullName evidence="9">Glyceraldehyde-3-phosphate dehydrogenase</fullName>
        <ecNumber evidence="9">1.2.1.-</ecNumber>
    </recommendedName>
</protein>
<feature type="binding site" evidence="6">
    <location>
        <position position="316"/>
    </location>
    <ligand>
        <name>NAD(+)</name>
        <dbReference type="ChEBI" id="CHEBI:57540"/>
    </ligand>
</feature>
<keyword evidence="6" id="KW-0520">NAD</keyword>
<dbReference type="Pfam" id="PF02800">
    <property type="entry name" value="Gp_dh_C"/>
    <property type="match status" value="1"/>
</dbReference>
<feature type="binding site" evidence="6">
    <location>
        <begin position="12"/>
        <end position="13"/>
    </location>
    <ligand>
        <name>NAD(+)</name>
        <dbReference type="ChEBI" id="CHEBI:57540"/>
    </ligand>
</feature>
<feature type="binding site" evidence="6">
    <location>
        <position position="36"/>
    </location>
    <ligand>
        <name>NAD(+)</name>
        <dbReference type="ChEBI" id="CHEBI:57540"/>
    </ligand>
</feature>
<dbReference type="InterPro" id="IPR020829">
    <property type="entry name" value="GlycerAld_3-P_DH_cat"/>
</dbReference>
<feature type="binding site" evidence="6">
    <location>
        <position position="80"/>
    </location>
    <ligand>
        <name>NAD(+)</name>
        <dbReference type="ChEBI" id="CHEBI:57540"/>
    </ligand>
</feature>
<evidence type="ECO:0000256" key="9">
    <source>
        <dbReference type="RuleBase" id="RU361160"/>
    </source>
</evidence>
<feature type="binding site" evidence="5">
    <location>
        <begin position="152"/>
        <end position="154"/>
    </location>
    <ligand>
        <name>D-glyceraldehyde 3-phosphate</name>
        <dbReference type="ChEBI" id="CHEBI:59776"/>
    </ligand>
</feature>
<keyword evidence="3 9" id="KW-0560">Oxidoreductase</keyword>
<evidence type="ECO:0000256" key="6">
    <source>
        <dbReference type="PIRSR" id="PIRSR000149-3"/>
    </source>
</evidence>
<comment type="subunit">
    <text evidence="2">Homotetramer.</text>
</comment>
<dbReference type="CDD" id="cd05214">
    <property type="entry name" value="GAPDH_I_N"/>
    <property type="match status" value="1"/>
</dbReference>
<dbReference type="PANTHER" id="PTHR43148">
    <property type="entry name" value="GLYCERALDEHYDE-3-PHOSPHATE DEHYDROGENASE 2"/>
    <property type="match status" value="1"/>
</dbReference>
<evidence type="ECO:0000256" key="3">
    <source>
        <dbReference type="ARBA" id="ARBA00023002"/>
    </source>
</evidence>
<evidence type="ECO:0000313" key="11">
    <source>
        <dbReference type="EMBL" id="TQV81729.1"/>
    </source>
</evidence>
<evidence type="ECO:0000256" key="4">
    <source>
        <dbReference type="PIRSR" id="PIRSR000149-1"/>
    </source>
</evidence>
<feature type="site" description="Activates thiol group during catalysis" evidence="7">
    <location>
        <position position="180"/>
    </location>
</feature>
<dbReference type="SUPFAM" id="SSF51735">
    <property type="entry name" value="NAD(P)-binding Rossmann-fold domains"/>
    <property type="match status" value="1"/>
</dbReference>
<dbReference type="FunFam" id="3.30.360.10:FF:000002">
    <property type="entry name" value="Glyceraldehyde-3-phosphate dehydrogenase"/>
    <property type="match status" value="1"/>
</dbReference>
<keyword evidence="6" id="KW-0547">Nucleotide-binding</keyword>
<feature type="binding site" evidence="5">
    <location>
        <begin position="211"/>
        <end position="212"/>
    </location>
    <ligand>
        <name>D-glyceraldehyde 3-phosphate</name>
        <dbReference type="ChEBI" id="CHEBI:59776"/>
    </ligand>
</feature>
<feature type="active site" description="Nucleophile" evidence="4">
    <location>
        <position position="153"/>
    </location>
</feature>
<dbReference type="SUPFAM" id="SSF55347">
    <property type="entry name" value="Glyceraldehyde-3-phosphate dehydrogenase-like, C-terminal domain"/>
    <property type="match status" value="1"/>
</dbReference>
<accession>A0A545TWY6</accession>
<feature type="binding site" evidence="5">
    <location>
        <position position="234"/>
    </location>
    <ligand>
        <name>D-glyceraldehyde 3-phosphate</name>
        <dbReference type="ChEBI" id="CHEBI:59776"/>
    </ligand>
</feature>
<dbReference type="CDD" id="cd18126">
    <property type="entry name" value="GAPDH_I_C"/>
    <property type="match status" value="1"/>
</dbReference>
<dbReference type="SMART" id="SM00846">
    <property type="entry name" value="Gp_dh_N"/>
    <property type="match status" value="1"/>
</dbReference>
<dbReference type="GO" id="GO:0050661">
    <property type="term" value="F:NADP binding"/>
    <property type="evidence" value="ECO:0007669"/>
    <property type="project" value="InterPro"/>
</dbReference>
<organism evidence="11 12">
    <name type="scientific">Denitrobaculum tricleocarpae</name>
    <dbReference type="NCBI Taxonomy" id="2591009"/>
    <lineage>
        <taxon>Bacteria</taxon>
        <taxon>Pseudomonadati</taxon>
        <taxon>Pseudomonadota</taxon>
        <taxon>Alphaproteobacteria</taxon>
        <taxon>Rhodospirillales</taxon>
        <taxon>Rhodospirillaceae</taxon>
        <taxon>Denitrobaculum</taxon>
    </lineage>
</organism>
<keyword evidence="12" id="KW-1185">Reference proteome</keyword>
<dbReference type="RefSeq" id="WP_142895360.1">
    <property type="nucleotide sequence ID" value="NZ_ML660053.1"/>
</dbReference>
<evidence type="ECO:0000256" key="2">
    <source>
        <dbReference type="ARBA" id="ARBA00011881"/>
    </source>
</evidence>
<feature type="binding site" evidence="5">
    <location>
        <position position="183"/>
    </location>
    <ligand>
        <name>D-glyceraldehyde 3-phosphate</name>
        <dbReference type="ChEBI" id="CHEBI:59776"/>
    </ligand>
</feature>
<dbReference type="GO" id="GO:0016620">
    <property type="term" value="F:oxidoreductase activity, acting on the aldehyde or oxo group of donors, NAD or NADP as acceptor"/>
    <property type="evidence" value="ECO:0007669"/>
    <property type="project" value="InterPro"/>
</dbReference>
<dbReference type="NCBIfam" id="TIGR01534">
    <property type="entry name" value="GAPDH-I"/>
    <property type="match status" value="1"/>
</dbReference>